<dbReference type="EMBL" id="VDGT01000007">
    <property type="protein sequence ID" value="TNM30728.1"/>
    <property type="molecule type" value="Genomic_DNA"/>
</dbReference>
<dbReference type="InterPro" id="IPR011051">
    <property type="entry name" value="RmlC_Cupin_sf"/>
</dbReference>
<dbReference type="PIRSF" id="PIRSF026713">
    <property type="entry name" value="PMI_Firm_long_prd"/>
    <property type="match status" value="1"/>
</dbReference>
<dbReference type="PANTHER" id="PTHR42742:SF3">
    <property type="entry name" value="FRUCTOKINASE"/>
    <property type="match status" value="1"/>
</dbReference>
<gene>
    <name evidence="3" type="ORF">FH715_12135</name>
</gene>
<evidence type="ECO:0008006" key="5">
    <source>
        <dbReference type="Google" id="ProtNLM"/>
    </source>
</evidence>
<keyword evidence="1" id="KW-0479">Metal-binding</keyword>
<proteinExistence type="predicted"/>
<dbReference type="Proteomes" id="UP000311713">
    <property type="component" value="Unassembled WGS sequence"/>
</dbReference>
<protein>
    <recommendedName>
        <fullName evidence="5">Mannose-6-phosphate isomerase class I</fullName>
    </recommendedName>
</protein>
<dbReference type="SUPFAM" id="SSF51182">
    <property type="entry name" value="RmlC-like cupins"/>
    <property type="match status" value="1"/>
</dbReference>
<accession>A0A5C4V4M9</accession>
<evidence type="ECO:0000256" key="2">
    <source>
        <dbReference type="ARBA" id="ARBA00022833"/>
    </source>
</evidence>
<name>A0A5C4V4M9_9ACTN</name>
<dbReference type="CDD" id="cd07010">
    <property type="entry name" value="cupin_PMI_type_I_N_bac"/>
    <property type="match status" value="1"/>
</dbReference>
<dbReference type="AlphaFoldDB" id="A0A5C4V4M9"/>
<dbReference type="RefSeq" id="WP_139644344.1">
    <property type="nucleotide sequence ID" value="NZ_BAAAZS010000124.1"/>
</dbReference>
<dbReference type="OrthoDB" id="9808275at2"/>
<reference evidence="3 4" key="1">
    <citation type="submission" date="2019-06" db="EMBL/GenBank/DDBJ databases">
        <title>Draft genome of Streptomyces sedi sp. JCM16909.</title>
        <authorList>
            <person name="Klykleung N."/>
            <person name="Tanasupawat S."/>
            <person name="Kudo T."/>
            <person name="Yuki M."/>
            <person name="Ohkuma M."/>
        </authorList>
    </citation>
    <scope>NUCLEOTIDE SEQUENCE [LARGE SCALE GENOMIC DNA]</scope>
    <source>
        <strain evidence="3 4">JCM 16909</strain>
    </source>
</reference>
<dbReference type="PANTHER" id="PTHR42742">
    <property type="entry name" value="TRANSCRIPTIONAL REPRESSOR MPRA"/>
    <property type="match status" value="1"/>
</dbReference>
<evidence type="ECO:0000313" key="4">
    <source>
        <dbReference type="Proteomes" id="UP000311713"/>
    </source>
</evidence>
<dbReference type="InterPro" id="IPR016847">
    <property type="entry name" value="Man6P_Isoase_Firm_lng_prd"/>
</dbReference>
<evidence type="ECO:0000256" key="1">
    <source>
        <dbReference type="ARBA" id="ARBA00022723"/>
    </source>
</evidence>
<comment type="caution">
    <text evidence="3">The sequence shown here is derived from an EMBL/GenBank/DDBJ whole genome shotgun (WGS) entry which is preliminary data.</text>
</comment>
<organism evidence="3 4">
    <name type="scientific">Streptomyces sedi</name>
    <dbReference type="NCBI Taxonomy" id="555059"/>
    <lineage>
        <taxon>Bacteria</taxon>
        <taxon>Bacillati</taxon>
        <taxon>Actinomycetota</taxon>
        <taxon>Actinomycetes</taxon>
        <taxon>Kitasatosporales</taxon>
        <taxon>Streptomycetaceae</taxon>
        <taxon>Streptomyces</taxon>
    </lineage>
</organism>
<dbReference type="Gene3D" id="2.60.120.10">
    <property type="entry name" value="Jelly Rolls"/>
    <property type="match status" value="1"/>
</dbReference>
<evidence type="ECO:0000313" key="3">
    <source>
        <dbReference type="EMBL" id="TNM30728.1"/>
    </source>
</evidence>
<keyword evidence="4" id="KW-1185">Reference proteome</keyword>
<dbReference type="GO" id="GO:0046872">
    <property type="term" value="F:metal ion binding"/>
    <property type="evidence" value="ECO:0007669"/>
    <property type="project" value="UniProtKB-KW"/>
</dbReference>
<sequence length="562" mass="61656">MYRLDPRYSPAPKAHLVTGWRAVSERLPDATSVVALDGPPTVDWTAVVDRLTTELHAAGRAVTARDVRARYAPPEVVRARTVPPEADDPYFPRLAEATLDALFDAPPECAPADEGLTLVYGPGAALVAHRVLWYVDLPKRHAEAAVGAGVGAHLGLPKGEPADSRRLFYADWPMLDRHRDALVDRIDGWLDVQDPASPGWLDGDGLRATLAVLARRPVRTRPYFNSTPWGGHWAQRELGFRPGARNTALGYELIAPESGVLVGEGPGHEVEVPFQLLCVRHPEEMLGARAHAVFGTSFPVRFDYLDTEGGGDLSLHCHPREEAMRERFGWSYTQHETYYVTRGAPGARVFLGVREDFDGERFRDEVTASARDGVPMRPEDHVLTFPAEPGQLYLIPAGTPHASGAGNVVLEISATPYLYSLRFYDWLRPDADGRPRPLPYRHALDNLESGRRGARVADELVPAPRRLREGPGWYEELLGALDEVFYEVRRVTLDGDAVADDHTEGGFHVLNVVDGEGVTVVTESGDTHPLARSETLTVPAAVGGYRLRPAPGGARVVKALVR</sequence>
<dbReference type="InterPro" id="IPR014710">
    <property type="entry name" value="RmlC-like_jellyroll"/>
</dbReference>
<keyword evidence="2" id="KW-0862">Zinc</keyword>
<dbReference type="InterPro" id="IPR051804">
    <property type="entry name" value="Carb_Metab_Reg_Kinase/Isom"/>
</dbReference>